<accession>A0A645FXC7</accession>
<gene>
    <name evidence="1" type="ORF">SDC9_165639</name>
</gene>
<proteinExistence type="predicted"/>
<dbReference type="EMBL" id="VSSQ01065574">
    <property type="protein sequence ID" value="MPN18279.1"/>
    <property type="molecule type" value="Genomic_DNA"/>
</dbReference>
<dbReference type="AlphaFoldDB" id="A0A645FXC7"/>
<organism evidence="1">
    <name type="scientific">bioreactor metagenome</name>
    <dbReference type="NCBI Taxonomy" id="1076179"/>
    <lineage>
        <taxon>unclassified sequences</taxon>
        <taxon>metagenomes</taxon>
        <taxon>ecological metagenomes</taxon>
    </lineage>
</organism>
<protein>
    <submittedName>
        <fullName evidence="1">Uncharacterized protein</fullName>
    </submittedName>
</protein>
<evidence type="ECO:0000313" key="1">
    <source>
        <dbReference type="EMBL" id="MPN18279.1"/>
    </source>
</evidence>
<reference evidence="1" key="1">
    <citation type="submission" date="2019-08" db="EMBL/GenBank/DDBJ databases">
        <authorList>
            <person name="Kucharzyk K."/>
            <person name="Murdoch R.W."/>
            <person name="Higgins S."/>
            <person name="Loffler F."/>
        </authorList>
    </citation>
    <scope>NUCLEOTIDE SEQUENCE</scope>
</reference>
<comment type="caution">
    <text evidence="1">The sequence shown here is derived from an EMBL/GenBank/DDBJ whole genome shotgun (WGS) entry which is preliminary data.</text>
</comment>
<name>A0A645FXC7_9ZZZZ</name>
<sequence>MGELFLELVGLDGGFQLNVPGIRGGLLLERGDHLVEIFIGTHTGIRDSGADPLENTGHFRTGAVIGGGSLFQLRRPFLFGRLKRRKNTEKESNRQKGSLSGHIFLLPSSPADQHGSPGKAPAESGDEDIIAFFEFAAAAELVQTNSDGSGGRIAVFFDIDIDPFHRDVDALCGRGDDPHVRLMGNHPGNLFRRNARSLQDFLAGVDQSGDRQFEKLFA</sequence>